<keyword evidence="1" id="KW-0853">WD repeat</keyword>
<organism evidence="3 4">
    <name type="scientific">Tetraparma gracilis</name>
    <dbReference type="NCBI Taxonomy" id="2962635"/>
    <lineage>
        <taxon>Eukaryota</taxon>
        <taxon>Sar</taxon>
        <taxon>Stramenopiles</taxon>
        <taxon>Ochrophyta</taxon>
        <taxon>Bolidophyceae</taxon>
        <taxon>Parmales</taxon>
        <taxon>Triparmaceae</taxon>
        <taxon>Tetraparma</taxon>
    </lineage>
</organism>
<protein>
    <submittedName>
        <fullName evidence="3">Uncharacterized protein</fullName>
    </submittedName>
</protein>
<feature type="compositionally biased region" description="Basic residues" evidence="2">
    <location>
        <begin position="177"/>
        <end position="186"/>
    </location>
</feature>
<feature type="region of interest" description="Disordered" evidence="2">
    <location>
        <begin position="709"/>
        <end position="766"/>
    </location>
</feature>
<dbReference type="PANTHER" id="PTHR44499">
    <property type="entry name" value="JOUBERIN"/>
    <property type="match status" value="1"/>
</dbReference>
<feature type="compositionally biased region" description="Acidic residues" evidence="2">
    <location>
        <begin position="714"/>
        <end position="745"/>
    </location>
</feature>
<evidence type="ECO:0000313" key="3">
    <source>
        <dbReference type="EMBL" id="GMI21913.1"/>
    </source>
</evidence>
<feature type="repeat" description="WD" evidence="1">
    <location>
        <begin position="668"/>
        <end position="699"/>
    </location>
</feature>
<feature type="region of interest" description="Disordered" evidence="2">
    <location>
        <begin position="1"/>
        <end position="217"/>
    </location>
</feature>
<dbReference type="Pfam" id="PF00400">
    <property type="entry name" value="WD40"/>
    <property type="match status" value="1"/>
</dbReference>
<dbReference type="InterPro" id="IPR036322">
    <property type="entry name" value="WD40_repeat_dom_sf"/>
</dbReference>
<dbReference type="PROSITE" id="PS50082">
    <property type="entry name" value="WD_REPEATS_2"/>
    <property type="match status" value="1"/>
</dbReference>
<dbReference type="InterPro" id="IPR052803">
    <property type="entry name" value="Cilium-Associated_Jouberin"/>
</dbReference>
<feature type="compositionally biased region" description="Low complexity" evidence="2">
    <location>
        <begin position="1009"/>
        <end position="1031"/>
    </location>
</feature>
<feature type="compositionally biased region" description="Basic residues" evidence="2">
    <location>
        <begin position="51"/>
        <end position="68"/>
    </location>
</feature>
<feature type="region of interest" description="Disordered" evidence="2">
    <location>
        <begin position="1097"/>
        <end position="1135"/>
    </location>
</feature>
<reference evidence="3 4" key="1">
    <citation type="journal article" date="2023" name="Commun. Biol.">
        <title>Genome analysis of Parmales, the sister group of diatoms, reveals the evolutionary specialization of diatoms from phago-mixotrophs to photoautotrophs.</title>
        <authorList>
            <person name="Ban H."/>
            <person name="Sato S."/>
            <person name="Yoshikawa S."/>
            <person name="Yamada K."/>
            <person name="Nakamura Y."/>
            <person name="Ichinomiya M."/>
            <person name="Sato N."/>
            <person name="Blanc-Mathieu R."/>
            <person name="Endo H."/>
            <person name="Kuwata A."/>
            <person name="Ogata H."/>
        </authorList>
    </citation>
    <scope>NUCLEOTIDE SEQUENCE [LARGE SCALE GENOMIC DNA]</scope>
</reference>
<dbReference type="PANTHER" id="PTHR44499:SF1">
    <property type="entry name" value="JOUBERIN"/>
    <property type="match status" value="1"/>
</dbReference>
<feature type="compositionally biased region" description="Low complexity" evidence="2">
    <location>
        <begin position="748"/>
        <end position="760"/>
    </location>
</feature>
<evidence type="ECO:0000256" key="1">
    <source>
        <dbReference type="PROSITE-ProRule" id="PRU00221"/>
    </source>
</evidence>
<feature type="compositionally biased region" description="Basic residues" evidence="2">
    <location>
        <begin position="13"/>
        <end position="25"/>
    </location>
</feature>
<dbReference type="InterPro" id="IPR015943">
    <property type="entry name" value="WD40/YVTN_repeat-like_dom_sf"/>
</dbReference>
<feature type="compositionally biased region" description="Polar residues" evidence="2">
    <location>
        <begin position="340"/>
        <end position="360"/>
    </location>
</feature>
<feature type="compositionally biased region" description="Basic and acidic residues" evidence="2">
    <location>
        <begin position="132"/>
        <end position="141"/>
    </location>
</feature>
<feature type="compositionally biased region" description="Gly residues" evidence="2">
    <location>
        <begin position="120"/>
        <end position="130"/>
    </location>
</feature>
<name>A0ABQ6M8Y4_9STRA</name>
<comment type="caution">
    <text evidence="3">The sequence shown here is derived from an EMBL/GenBank/DDBJ whole genome shotgun (WGS) entry which is preliminary data.</text>
</comment>
<accession>A0ABQ6M8Y4</accession>
<dbReference type="SUPFAM" id="SSF50978">
    <property type="entry name" value="WD40 repeat-like"/>
    <property type="match status" value="1"/>
</dbReference>
<evidence type="ECO:0000313" key="4">
    <source>
        <dbReference type="Proteomes" id="UP001165060"/>
    </source>
</evidence>
<dbReference type="Gene3D" id="2.130.10.10">
    <property type="entry name" value="YVTN repeat-like/Quinoprotein amine dehydrogenase"/>
    <property type="match status" value="1"/>
</dbReference>
<dbReference type="Proteomes" id="UP001165060">
    <property type="component" value="Unassembled WGS sequence"/>
</dbReference>
<feature type="region of interest" description="Disordered" evidence="2">
    <location>
        <begin position="1007"/>
        <end position="1031"/>
    </location>
</feature>
<evidence type="ECO:0000256" key="2">
    <source>
        <dbReference type="SAM" id="MobiDB-lite"/>
    </source>
</evidence>
<keyword evidence="4" id="KW-1185">Reference proteome</keyword>
<feature type="region of interest" description="Disordered" evidence="2">
    <location>
        <begin position="333"/>
        <end position="363"/>
    </location>
</feature>
<dbReference type="InterPro" id="IPR001680">
    <property type="entry name" value="WD40_rpt"/>
</dbReference>
<sequence length="1135" mass="123148">MASDSDDSDAPKRKGKRRVVRRNKAKGGDEENFLTNESNKSSPTDEDAPKKVRRKKTRSKSPTKKKKKGDSSSSDDDEKTSLTKKKSKKKSKKGKKEEESDDSGSDLEKKDDSTDEGLLKGLGKGLGGMFGKKKEDRKKAEEEEEEAAEEEEEGEEGGKSKKKKKKGDKKEKEKSKKEKRKLKKKSSSGGGDTTAEEDEEDSSSSSGNEGGGNLSDGRSVTIGKYTFAIPAFLPSGAPSLSAASFKLPRPQFYKDGVRDVTLPFGLGLRALPPPPPEKPRPLPKTYAGCQADDVASILVTSMDNLVDDPVIVHPLVRIHVLDARTGRYLQRAKRKGQRQDGATTQFERQTVLPTSASGKRQPNKKCSFVPPVCTLPWRLSGVRGANPTWQEQVHLLEPYTTLLGEDALLLFEVLDFGPTVPLEEARKGEGYYRIAWGFLKTRGADGTVRIGPRELPKDATPDTNKEYFDYARVGGGELAPSQKIVRLQLYKYQEDTALVRSQAFYRALPAFVSPPATPEVPRVFLQYLRQRRVAYSSSITMVIGPVPKPRSQIVLRRPQQPWEQEKHRMKFQQIATATAQGAADGGVAMDKDKAEVVRRGVMLRSRKPTETCLLPNKLLHRLQAGSDGALACKFNNSGSLIAVACCNKDFEFPVRIYDSESGSLRHEFLGHHSIVYDLQWSADDRYLVSACGDGTAKVFCMGSMGIKVKKGGEESDDEEGEDGEDGEDGEEGEEGKEEGEEDDDDATKGSSSTSGSSKSGSGKKKKKVAAELQGRPFLVATLQHMPPVYLYAACFQPPASGSASSASPPLVLTGAFDCAIRLWDPSTGSNLGLLGGKRFHDSHVNAMVFDAKTGRLYSGDGEGCIVIWRKQGGGGKNPAGTDYVVMRKIDKLKELRGRSIVSLALNPARPTGRGHVLVSAHENTLRVFDLNGQYLCWGKDCIVGNKLESDGVPGKIHISSIVMEELMAARADDTFGWLPKIHNDNMSITFQSPMALTMHRERLARVTGDSDMGSGSEGDAGASTRSSAGASVRQSEAAPYLAMNDFANPAGLARGGGGGRNSVIPVQDWAAEWRQEEKIATFVIERTMQGDVKTFASGTGRATRARARGGRGGGGGDTNTKGFRKGSPALGNYGS</sequence>
<feature type="compositionally biased region" description="Basic residues" evidence="2">
    <location>
        <begin position="82"/>
        <end position="94"/>
    </location>
</feature>
<feature type="compositionally biased region" description="Acidic residues" evidence="2">
    <location>
        <begin position="142"/>
        <end position="155"/>
    </location>
</feature>
<dbReference type="SMART" id="SM00320">
    <property type="entry name" value="WD40"/>
    <property type="match status" value="5"/>
</dbReference>
<feature type="compositionally biased region" description="Polar residues" evidence="2">
    <location>
        <begin position="33"/>
        <end position="42"/>
    </location>
</feature>
<dbReference type="EMBL" id="BRYB01000064">
    <property type="protein sequence ID" value="GMI21913.1"/>
    <property type="molecule type" value="Genomic_DNA"/>
</dbReference>
<gene>
    <name evidence="3" type="ORF">TeGR_g14620</name>
</gene>
<proteinExistence type="predicted"/>